<evidence type="ECO:0008006" key="3">
    <source>
        <dbReference type="Google" id="ProtNLM"/>
    </source>
</evidence>
<evidence type="ECO:0000313" key="1">
    <source>
        <dbReference type="EMBL" id="MRN37435.1"/>
    </source>
</evidence>
<protein>
    <recommendedName>
        <fullName evidence="3">DUF4304 domain-containing protein</fullName>
    </recommendedName>
</protein>
<dbReference type="EMBL" id="WJXO01000001">
    <property type="protein sequence ID" value="MRN37435.1"/>
    <property type="molecule type" value="Genomic_DNA"/>
</dbReference>
<reference evidence="1" key="1">
    <citation type="journal article" name="Emerg. Infect. Dis.">
        <title>Two cases of a newly characterized neisseria species.</title>
        <authorList>
            <person name="Mustapha M."/>
            <person name="Lemos A.P.S."/>
            <person name="Harrison L.H."/>
            <person name="Vantyne D."/>
            <person name="Sacchi C.T."/>
        </authorList>
    </citation>
    <scope>NUCLEOTIDE SEQUENCE</scope>
    <source>
        <strain evidence="1">N.95.16</strain>
    </source>
</reference>
<gene>
    <name evidence="1" type="ORF">GJU80_02735</name>
</gene>
<dbReference type="AlphaFoldDB" id="A0A7X2GWZ5"/>
<proteinExistence type="predicted"/>
<accession>A0A7X2GWZ5</accession>
<name>A0A7X2GWZ5_9NEIS</name>
<dbReference type="Proteomes" id="UP000486297">
    <property type="component" value="Unassembled WGS sequence"/>
</dbReference>
<keyword evidence="2" id="KW-1185">Reference proteome</keyword>
<organism evidence="1 2">
    <name type="scientific">Neisseria brasiliensis</name>
    <dbReference type="NCBI Taxonomy" id="2666100"/>
    <lineage>
        <taxon>Bacteria</taxon>
        <taxon>Pseudomonadati</taxon>
        <taxon>Pseudomonadota</taxon>
        <taxon>Betaproteobacteria</taxon>
        <taxon>Neisseriales</taxon>
        <taxon>Neisseriaceae</taxon>
        <taxon>Neisseria</taxon>
    </lineage>
</organism>
<evidence type="ECO:0000313" key="2">
    <source>
        <dbReference type="Proteomes" id="UP000486297"/>
    </source>
</evidence>
<dbReference type="RefSeq" id="WP_095501707.1">
    <property type="nucleotide sequence ID" value="NZ_WJXO01000001.1"/>
</dbReference>
<comment type="caution">
    <text evidence="1">The sequence shown here is derived from an EMBL/GenBank/DDBJ whole genome shotgun (WGS) entry which is preliminary data.</text>
</comment>
<sequence>MNKRDISTELKKLGWTYIKDENNDKYFLKNYEDLQVILSPKLEKRGEIFYFSLDPSVSSRKFSEICNYIICEEREFYYLISRHGLLAPPLEKGLPESEFELINIEIFNDLLAEASIWAKYQEIDKALQYYAEAPTTWPGIAPLYHLAALVMQENKDRLKHYQQSFLEGNRLGFVPYITDEVINRAVQLVNSNR</sequence>
<dbReference type="InterPro" id="IPR054259">
    <property type="entry name" value="DUF6990"/>
</dbReference>
<dbReference type="Pfam" id="PF22499">
    <property type="entry name" value="DUF6990"/>
    <property type="match status" value="1"/>
</dbReference>